<comment type="similarity">
    <text evidence="1">Belongs to the YciI family.</text>
</comment>
<dbReference type="PANTHER" id="PTHR35174">
    <property type="entry name" value="BLL7171 PROTEIN-RELATED"/>
    <property type="match status" value="1"/>
</dbReference>
<feature type="domain" description="YCII-related" evidence="2">
    <location>
        <begin position="1"/>
        <end position="111"/>
    </location>
</feature>
<proteinExistence type="inferred from homology"/>
<keyword evidence="4" id="KW-1185">Reference proteome</keyword>
<dbReference type="Proteomes" id="UP001500665">
    <property type="component" value="Unassembled WGS sequence"/>
</dbReference>
<dbReference type="Gene3D" id="3.30.70.1060">
    <property type="entry name" value="Dimeric alpha+beta barrel"/>
    <property type="match status" value="1"/>
</dbReference>
<name>A0ABP4BXG5_9ACTN</name>
<dbReference type="EMBL" id="BAAAHH010000018">
    <property type="protein sequence ID" value="GAA0956790.1"/>
    <property type="molecule type" value="Genomic_DNA"/>
</dbReference>
<evidence type="ECO:0000313" key="3">
    <source>
        <dbReference type="EMBL" id="GAA0956790.1"/>
    </source>
</evidence>
<dbReference type="RefSeq" id="WP_344242704.1">
    <property type="nucleotide sequence ID" value="NZ_BAAAHH010000018.1"/>
</dbReference>
<dbReference type="Pfam" id="PF03795">
    <property type="entry name" value="YCII"/>
    <property type="match status" value="1"/>
</dbReference>
<sequence length="123" mass="13187">MRYCLLLHSPEPSEGEIPEEEITAFQHAYQAYARDLEAAGVLLSADVLHPSTATRTVTLRTGTLQVQDGPFADTKEALAGIFVIDVDGPDAALAWAERCPGAQYGTVEVRPTATAVLDGQWSS</sequence>
<evidence type="ECO:0000259" key="2">
    <source>
        <dbReference type="Pfam" id="PF03795"/>
    </source>
</evidence>
<gene>
    <name evidence="3" type="ORF">GCM10009550_43230</name>
</gene>
<evidence type="ECO:0000256" key="1">
    <source>
        <dbReference type="ARBA" id="ARBA00007689"/>
    </source>
</evidence>
<dbReference type="InterPro" id="IPR005545">
    <property type="entry name" value="YCII"/>
</dbReference>
<accession>A0ABP4BXG5</accession>
<evidence type="ECO:0000313" key="4">
    <source>
        <dbReference type="Proteomes" id="UP001500665"/>
    </source>
</evidence>
<dbReference type="InterPro" id="IPR011008">
    <property type="entry name" value="Dimeric_a/b-barrel"/>
</dbReference>
<reference evidence="4" key="1">
    <citation type="journal article" date="2019" name="Int. J. Syst. Evol. Microbiol.">
        <title>The Global Catalogue of Microorganisms (GCM) 10K type strain sequencing project: providing services to taxonomists for standard genome sequencing and annotation.</title>
        <authorList>
            <consortium name="The Broad Institute Genomics Platform"/>
            <consortium name="The Broad Institute Genome Sequencing Center for Infectious Disease"/>
            <person name="Wu L."/>
            <person name="Ma J."/>
        </authorList>
    </citation>
    <scope>NUCLEOTIDE SEQUENCE [LARGE SCALE GENOMIC DNA]</scope>
    <source>
        <strain evidence="4">JCM 10696</strain>
    </source>
</reference>
<comment type="caution">
    <text evidence="3">The sequence shown here is derived from an EMBL/GenBank/DDBJ whole genome shotgun (WGS) entry which is preliminary data.</text>
</comment>
<organism evidence="3 4">
    <name type="scientific">Actinocorallia libanotica</name>
    <dbReference type="NCBI Taxonomy" id="46162"/>
    <lineage>
        <taxon>Bacteria</taxon>
        <taxon>Bacillati</taxon>
        <taxon>Actinomycetota</taxon>
        <taxon>Actinomycetes</taxon>
        <taxon>Streptosporangiales</taxon>
        <taxon>Thermomonosporaceae</taxon>
        <taxon>Actinocorallia</taxon>
    </lineage>
</organism>
<dbReference type="PANTHER" id="PTHR35174:SF3">
    <property type="entry name" value="BLL7171 PROTEIN"/>
    <property type="match status" value="1"/>
</dbReference>
<protein>
    <submittedName>
        <fullName evidence="3">YciI family protein</fullName>
    </submittedName>
</protein>
<dbReference type="SUPFAM" id="SSF54909">
    <property type="entry name" value="Dimeric alpha+beta barrel"/>
    <property type="match status" value="1"/>
</dbReference>